<reference evidence="1 2" key="1">
    <citation type="submission" date="2018-08" db="EMBL/GenBank/DDBJ databases">
        <title>A genome reference for cultivated species of the human gut microbiota.</title>
        <authorList>
            <person name="Zou Y."/>
            <person name="Xue W."/>
            <person name="Luo G."/>
        </authorList>
    </citation>
    <scope>NUCLEOTIDE SEQUENCE [LARGE SCALE GENOMIC DNA]</scope>
    <source>
        <strain evidence="1 2">AM16-49B</strain>
    </source>
</reference>
<dbReference type="Proteomes" id="UP000283512">
    <property type="component" value="Unassembled WGS sequence"/>
</dbReference>
<sequence>MRYKKVFVGLVLALAMGAMWMCCHSFFNQKASVGMALNRAGSNRKELEKVLARYREHPADSLKYKAACFLIENMPYYSYPESSRLEDYKQYFAWLKKSSLSPDILSDSIRKRYGELKRSEFVYRQDIMKVDSAYLCHNIDWAFKVWEEQPWGKNVSFNTFCEYVLPYRIGDEALVYWREMYYHAYNPLLDDLRASDSLDKEDPLVAAKFLFDRLPDRTFRYTGVTPAVFGHVGPVYVQYLSGSCLEVTDFTIYMFRALGIPCTMDFTPMRGQTHAGHSWMACWDKNGETYMSEFPKSPMLVRKNIWCTKEDNAKVYRQTFSLNRQVYGEMAQYKEELYPLWRLPNFVDVTPLYARYYMEKLEIPRSCLYEDSLRGKSIVYLCHSARKNWAPVDWAKVDERQLLFRRIKKGATMCLGIYEGEEIHPVSAPFYVDKQTDEVHFYICGKEKEEVTLYNKYGADQEDLWLRENMLGGVFEGSNAADFAMKDTLFIIHRTPERLFTEVCSWQDKEYRYVRYVGNKGTYCGVAEIALYALGDSLPMRGKNIGPSDDSPENVNRGYEKAFDGKSWTSFEYSKETGGWTGLDFGKPTRVERIIYTPVNRDNGIRYGDEYELFYCDGGWKSLGIKRATSDSLVYKNVPGGALLILCNHTRGVQERIFTYENGIQKWK</sequence>
<name>A0A414YHE6_9BACE</name>
<dbReference type="RefSeq" id="WP_122295835.1">
    <property type="nucleotide sequence ID" value="NZ_CAXSLD010000032.1"/>
</dbReference>
<dbReference type="PANTHER" id="PTHR35532">
    <property type="entry name" value="SIMILAR TO POLYHYDROXYALKANOATE DEPOLYMERASE"/>
    <property type="match status" value="1"/>
</dbReference>
<protein>
    <submittedName>
        <fullName evidence="1">Transglutaminase domain-containing protein</fullName>
    </submittedName>
</protein>
<dbReference type="AlphaFoldDB" id="A0A414YHE6"/>
<dbReference type="SUPFAM" id="SSF54001">
    <property type="entry name" value="Cysteine proteinases"/>
    <property type="match status" value="1"/>
</dbReference>
<organism evidence="1 2">
    <name type="scientific">Bacteroides caccae</name>
    <dbReference type="NCBI Taxonomy" id="47678"/>
    <lineage>
        <taxon>Bacteria</taxon>
        <taxon>Pseudomonadati</taxon>
        <taxon>Bacteroidota</taxon>
        <taxon>Bacteroidia</taxon>
        <taxon>Bacteroidales</taxon>
        <taxon>Bacteroidaceae</taxon>
        <taxon>Bacteroides</taxon>
    </lineage>
</organism>
<evidence type="ECO:0000313" key="1">
    <source>
        <dbReference type="EMBL" id="RHH85558.1"/>
    </source>
</evidence>
<evidence type="ECO:0000313" key="2">
    <source>
        <dbReference type="Proteomes" id="UP000283512"/>
    </source>
</evidence>
<dbReference type="EMBL" id="QRKD01000036">
    <property type="protein sequence ID" value="RHH85558.1"/>
    <property type="molecule type" value="Genomic_DNA"/>
</dbReference>
<comment type="caution">
    <text evidence="1">The sequence shown here is derived from an EMBL/GenBank/DDBJ whole genome shotgun (WGS) entry which is preliminary data.</text>
</comment>
<accession>A0A414YHE6</accession>
<proteinExistence type="predicted"/>
<dbReference type="Gene3D" id="2.60.120.260">
    <property type="entry name" value="Galactose-binding domain-like"/>
    <property type="match status" value="2"/>
</dbReference>
<gene>
    <name evidence="1" type="ORF">DW190_19890</name>
</gene>
<dbReference type="PANTHER" id="PTHR35532:SF5">
    <property type="entry name" value="CARBOHYDRATE-BINDING DOMAIN-CONTAINING PROTEIN"/>
    <property type="match status" value="1"/>
</dbReference>
<dbReference type="InterPro" id="IPR038765">
    <property type="entry name" value="Papain-like_cys_pep_sf"/>
</dbReference>